<dbReference type="SUPFAM" id="SSF47203">
    <property type="entry name" value="Acyl-CoA dehydrogenase C-terminal domain-like"/>
    <property type="match status" value="1"/>
</dbReference>
<dbReference type="AlphaFoldDB" id="A0A2Z6RQ46"/>
<comment type="caution">
    <text evidence="2">The sequence shown here is derived from an EMBL/GenBank/DDBJ whole genome shotgun (WGS) entry which is preliminary data.</text>
</comment>
<dbReference type="EMBL" id="BEXD01001480">
    <property type="protein sequence ID" value="GBB94316.1"/>
    <property type="molecule type" value="Genomic_DNA"/>
</dbReference>
<dbReference type="InterPro" id="IPR055060">
    <property type="entry name" value="ACOX_C_alpha1"/>
</dbReference>
<sequence length="72" mass="8062">MDYPLFILYFLSEMVEIYIINEKKIREGDVNIMADIHSISLGLKAFCTDFAIGVMNDIILACGGHGYSHFSG</sequence>
<proteinExistence type="predicted"/>
<reference evidence="2 3" key="1">
    <citation type="submission" date="2017-11" db="EMBL/GenBank/DDBJ databases">
        <title>The genome of Rhizophagus clarus HR1 reveals common genetic basis of auxotrophy among arbuscular mycorrhizal fungi.</title>
        <authorList>
            <person name="Kobayashi Y."/>
        </authorList>
    </citation>
    <scope>NUCLEOTIDE SEQUENCE [LARGE SCALE GENOMIC DNA]</scope>
    <source>
        <strain evidence="2 3">HR1</strain>
    </source>
</reference>
<evidence type="ECO:0000313" key="3">
    <source>
        <dbReference type="Proteomes" id="UP000247702"/>
    </source>
</evidence>
<name>A0A2Z6RQ46_9GLOM</name>
<gene>
    <name evidence="2" type="ORF">RclHR1_02330014</name>
</gene>
<accession>A0A2Z6RQ46</accession>
<dbReference type="GO" id="GO:0016627">
    <property type="term" value="F:oxidoreductase activity, acting on the CH-CH group of donors"/>
    <property type="evidence" value="ECO:0007669"/>
    <property type="project" value="InterPro"/>
</dbReference>
<feature type="domain" description="Acyl-CoA oxidase C-alpha1" evidence="1">
    <location>
        <begin position="13"/>
        <end position="72"/>
    </location>
</feature>
<evidence type="ECO:0000259" key="1">
    <source>
        <dbReference type="Pfam" id="PF22924"/>
    </source>
</evidence>
<dbReference type="STRING" id="94130.A0A2Z6RQ46"/>
<protein>
    <recommendedName>
        <fullName evidence="1">Acyl-CoA oxidase C-alpha1 domain-containing protein</fullName>
    </recommendedName>
</protein>
<dbReference type="Gene3D" id="1.20.140.10">
    <property type="entry name" value="Butyryl-CoA Dehydrogenase, subunit A, domain 3"/>
    <property type="match status" value="1"/>
</dbReference>
<dbReference type="InterPro" id="IPR036250">
    <property type="entry name" value="AcylCo_DH-like_C"/>
</dbReference>
<organism evidence="2 3">
    <name type="scientific">Rhizophagus clarus</name>
    <dbReference type="NCBI Taxonomy" id="94130"/>
    <lineage>
        <taxon>Eukaryota</taxon>
        <taxon>Fungi</taxon>
        <taxon>Fungi incertae sedis</taxon>
        <taxon>Mucoromycota</taxon>
        <taxon>Glomeromycotina</taxon>
        <taxon>Glomeromycetes</taxon>
        <taxon>Glomerales</taxon>
        <taxon>Glomeraceae</taxon>
        <taxon>Rhizophagus</taxon>
    </lineage>
</organism>
<keyword evidence="3" id="KW-1185">Reference proteome</keyword>
<dbReference type="Proteomes" id="UP000247702">
    <property type="component" value="Unassembled WGS sequence"/>
</dbReference>
<evidence type="ECO:0000313" key="2">
    <source>
        <dbReference type="EMBL" id="GBB94316.1"/>
    </source>
</evidence>
<dbReference type="Pfam" id="PF22924">
    <property type="entry name" value="ACOX_C_alpha1"/>
    <property type="match status" value="1"/>
</dbReference>